<sequence length="196" mass="21764">MILRGCIIWLFGLFSVLFNQGLAQTACGFNARATTEAQTIRSPATADGRYRNNENCVWTLTASPGLLVNLKIIQLRTESCCDYLQVTLSQQTILLRGHRSNVTFRGQRIRLQFITDGSFRRQGFTATYRAVSENAVLEPTTTLAPGAPCGFNANATSELQPLNSPGYPHNYGNDANCTWTITAQDGFLVQFTFYDF</sequence>
<feature type="domain" description="CUB" evidence="5">
    <location>
        <begin position="149"/>
        <end position="196"/>
    </location>
</feature>
<evidence type="ECO:0000256" key="4">
    <source>
        <dbReference type="SAM" id="SignalP"/>
    </source>
</evidence>
<dbReference type="HOGENOM" id="CLU_015228_5_2_1"/>
<evidence type="ECO:0000259" key="5">
    <source>
        <dbReference type="PROSITE" id="PS01180"/>
    </source>
</evidence>
<feature type="chain" id="PRO_5003577992" description="CUB domain-containing protein" evidence="4">
    <location>
        <begin position="24"/>
        <end position="196"/>
    </location>
</feature>
<reference evidence="6" key="4">
    <citation type="submission" date="2025-09" db="UniProtKB">
        <authorList>
            <consortium name="Ensembl"/>
        </authorList>
    </citation>
    <scope>IDENTIFICATION</scope>
</reference>
<dbReference type="Proteomes" id="UP000008144">
    <property type="component" value="Chromosome 6"/>
</dbReference>
<dbReference type="Gene3D" id="2.60.120.290">
    <property type="entry name" value="Spermadhesin, CUB domain"/>
    <property type="match status" value="2"/>
</dbReference>
<keyword evidence="4" id="KW-0732">Signal</keyword>
<dbReference type="PANTHER" id="PTHR24251">
    <property type="entry name" value="OVOCHYMASE-RELATED"/>
    <property type="match status" value="1"/>
</dbReference>
<accession>H2XLX6</accession>
<evidence type="ECO:0000256" key="3">
    <source>
        <dbReference type="PROSITE-ProRule" id="PRU00059"/>
    </source>
</evidence>
<feature type="signal peptide" evidence="4">
    <location>
        <begin position="1"/>
        <end position="23"/>
    </location>
</feature>
<dbReference type="InParanoid" id="H2XLX6"/>
<protein>
    <recommendedName>
        <fullName evidence="5">CUB domain-containing protein</fullName>
    </recommendedName>
</protein>
<keyword evidence="7" id="KW-1185">Reference proteome</keyword>
<dbReference type="PANTHER" id="PTHR24251:SF37">
    <property type="entry name" value="CUB DOMAIN-CONTAINING PROTEIN"/>
    <property type="match status" value="1"/>
</dbReference>
<reference evidence="6" key="2">
    <citation type="journal article" date="2008" name="Genome Biol.">
        <title>Improved genome assembly and evidence-based global gene model set for the chordate Ciona intestinalis: new insight into intron and operon populations.</title>
        <authorList>
            <person name="Satou Y."/>
            <person name="Mineta K."/>
            <person name="Ogasawara M."/>
            <person name="Sasakura Y."/>
            <person name="Shoguchi E."/>
            <person name="Ueno K."/>
            <person name="Yamada L."/>
            <person name="Matsumoto J."/>
            <person name="Wasserscheid J."/>
            <person name="Dewar K."/>
            <person name="Wiley G.B."/>
            <person name="Macmil S.L."/>
            <person name="Roe B.A."/>
            <person name="Zeller R.W."/>
            <person name="Hastings K.E."/>
            <person name="Lemaire P."/>
            <person name="Lindquist E."/>
            <person name="Endo T."/>
            <person name="Hotta K."/>
            <person name="Inaba K."/>
        </authorList>
    </citation>
    <scope>NUCLEOTIDE SEQUENCE [LARGE SCALE GENOMIC DNA]</scope>
    <source>
        <strain evidence="6">wild type</strain>
    </source>
</reference>
<dbReference type="InterPro" id="IPR000859">
    <property type="entry name" value="CUB_dom"/>
</dbReference>
<evidence type="ECO:0000313" key="6">
    <source>
        <dbReference type="Ensembl" id="ENSCINP00000030658.1"/>
    </source>
</evidence>
<keyword evidence="1" id="KW-0677">Repeat</keyword>
<dbReference type="SUPFAM" id="SSF49854">
    <property type="entry name" value="Spermadhesin, CUB domain"/>
    <property type="match status" value="2"/>
</dbReference>
<organism evidence="6 7">
    <name type="scientific">Ciona intestinalis</name>
    <name type="common">Transparent sea squirt</name>
    <name type="synonym">Ascidia intestinalis</name>
    <dbReference type="NCBI Taxonomy" id="7719"/>
    <lineage>
        <taxon>Eukaryota</taxon>
        <taxon>Metazoa</taxon>
        <taxon>Chordata</taxon>
        <taxon>Tunicata</taxon>
        <taxon>Ascidiacea</taxon>
        <taxon>Phlebobranchia</taxon>
        <taxon>Cionidae</taxon>
        <taxon>Ciona</taxon>
    </lineage>
</organism>
<proteinExistence type="predicted"/>
<dbReference type="SMART" id="SM00042">
    <property type="entry name" value="CUB"/>
    <property type="match status" value="1"/>
</dbReference>
<dbReference type="Pfam" id="PF00431">
    <property type="entry name" value="CUB"/>
    <property type="match status" value="2"/>
</dbReference>
<dbReference type="AlphaFoldDB" id="H2XLX6"/>
<reference evidence="7" key="1">
    <citation type="journal article" date="2002" name="Science">
        <title>The draft genome of Ciona intestinalis: insights into chordate and vertebrate origins.</title>
        <authorList>
            <person name="Dehal P."/>
            <person name="Satou Y."/>
            <person name="Campbell R.K."/>
            <person name="Chapman J."/>
            <person name="Degnan B."/>
            <person name="De Tomaso A."/>
            <person name="Davidson B."/>
            <person name="Di Gregorio A."/>
            <person name="Gelpke M."/>
            <person name="Goodstein D.M."/>
            <person name="Harafuji N."/>
            <person name="Hastings K.E."/>
            <person name="Ho I."/>
            <person name="Hotta K."/>
            <person name="Huang W."/>
            <person name="Kawashima T."/>
            <person name="Lemaire P."/>
            <person name="Martinez D."/>
            <person name="Meinertzhagen I.A."/>
            <person name="Necula S."/>
            <person name="Nonaka M."/>
            <person name="Putnam N."/>
            <person name="Rash S."/>
            <person name="Saiga H."/>
            <person name="Satake M."/>
            <person name="Terry A."/>
            <person name="Yamada L."/>
            <person name="Wang H.G."/>
            <person name="Awazu S."/>
            <person name="Azumi K."/>
            <person name="Boore J."/>
            <person name="Branno M."/>
            <person name="Chin-Bow S."/>
            <person name="DeSantis R."/>
            <person name="Doyle S."/>
            <person name="Francino P."/>
            <person name="Keys D.N."/>
            <person name="Haga S."/>
            <person name="Hayashi H."/>
            <person name="Hino K."/>
            <person name="Imai K.S."/>
            <person name="Inaba K."/>
            <person name="Kano S."/>
            <person name="Kobayashi K."/>
            <person name="Kobayashi M."/>
            <person name="Lee B.I."/>
            <person name="Makabe K.W."/>
            <person name="Manohar C."/>
            <person name="Matassi G."/>
            <person name="Medina M."/>
            <person name="Mochizuki Y."/>
            <person name="Mount S."/>
            <person name="Morishita T."/>
            <person name="Miura S."/>
            <person name="Nakayama A."/>
            <person name="Nishizaka S."/>
            <person name="Nomoto H."/>
            <person name="Ohta F."/>
            <person name="Oishi K."/>
            <person name="Rigoutsos I."/>
            <person name="Sano M."/>
            <person name="Sasaki A."/>
            <person name="Sasakura Y."/>
            <person name="Shoguchi E."/>
            <person name="Shin-i T."/>
            <person name="Spagnuolo A."/>
            <person name="Stainier D."/>
            <person name="Suzuki M.M."/>
            <person name="Tassy O."/>
            <person name="Takatori N."/>
            <person name="Tokuoka M."/>
            <person name="Yagi K."/>
            <person name="Yoshizaki F."/>
            <person name="Wada S."/>
            <person name="Zhang C."/>
            <person name="Hyatt P.D."/>
            <person name="Larimer F."/>
            <person name="Detter C."/>
            <person name="Doggett N."/>
            <person name="Glavina T."/>
            <person name="Hawkins T."/>
            <person name="Richardson P."/>
            <person name="Lucas S."/>
            <person name="Kohara Y."/>
            <person name="Levine M."/>
            <person name="Satoh N."/>
            <person name="Rokhsar D.S."/>
        </authorList>
    </citation>
    <scope>NUCLEOTIDE SEQUENCE [LARGE SCALE GENOMIC DNA]</scope>
</reference>
<dbReference type="InterPro" id="IPR035914">
    <property type="entry name" value="Sperma_CUB_dom_sf"/>
</dbReference>
<dbReference type="CDD" id="cd00041">
    <property type="entry name" value="CUB"/>
    <property type="match status" value="2"/>
</dbReference>
<evidence type="ECO:0000256" key="1">
    <source>
        <dbReference type="ARBA" id="ARBA00022737"/>
    </source>
</evidence>
<evidence type="ECO:0000313" key="7">
    <source>
        <dbReference type="Proteomes" id="UP000008144"/>
    </source>
</evidence>
<reference evidence="6" key="3">
    <citation type="submission" date="2025-08" db="UniProtKB">
        <authorList>
            <consortium name="Ensembl"/>
        </authorList>
    </citation>
    <scope>IDENTIFICATION</scope>
</reference>
<dbReference type="PROSITE" id="PS01180">
    <property type="entry name" value="CUB"/>
    <property type="match status" value="2"/>
</dbReference>
<comment type="caution">
    <text evidence="3">Lacks conserved residue(s) required for the propagation of feature annotation.</text>
</comment>
<keyword evidence="2" id="KW-1015">Disulfide bond</keyword>
<name>H2XLX6_CIOIN</name>
<dbReference type="EMBL" id="EAAA01002294">
    <property type="status" value="NOT_ANNOTATED_CDS"/>
    <property type="molecule type" value="Genomic_DNA"/>
</dbReference>
<dbReference type="GeneTree" id="ENSGT00940000171949"/>
<dbReference type="Ensembl" id="ENSCINT00000033835.1">
    <property type="protein sequence ID" value="ENSCINP00000030658.1"/>
    <property type="gene ID" value="ENSCING00000023599.1"/>
</dbReference>
<evidence type="ECO:0000256" key="2">
    <source>
        <dbReference type="ARBA" id="ARBA00023157"/>
    </source>
</evidence>
<feature type="domain" description="CUB" evidence="5">
    <location>
        <begin position="27"/>
        <end position="131"/>
    </location>
</feature>